<protein>
    <submittedName>
        <fullName evidence="1">Uncharacterized protein</fullName>
    </submittedName>
</protein>
<evidence type="ECO:0000313" key="2">
    <source>
        <dbReference type="Proteomes" id="UP000821845"/>
    </source>
</evidence>
<reference evidence="1" key="1">
    <citation type="submission" date="2020-05" db="EMBL/GenBank/DDBJ databases">
        <title>Large-scale comparative analyses of tick genomes elucidate their genetic diversity and vector capacities.</title>
        <authorList>
            <person name="Jia N."/>
            <person name="Wang J."/>
            <person name="Shi W."/>
            <person name="Du L."/>
            <person name="Sun Y."/>
            <person name="Zhan W."/>
            <person name="Jiang J."/>
            <person name="Wang Q."/>
            <person name="Zhang B."/>
            <person name="Ji P."/>
            <person name="Sakyi L.B."/>
            <person name="Cui X."/>
            <person name="Yuan T."/>
            <person name="Jiang B."/>
            <person name="Yang W."/>
            <person name="Lam T.T.-Y."/>
            <person name="Chang Q."/>
            <person name="Ding S."/>
            <person name="Wang X."/>
            <person name="Zhu J."/>
            <person name="Ruan X."/>
            <person name="Zhao L."/>
            <person name="Wei J."/>
            <person name="Que T."/>
            <person name="Du C."/>
            <person name="Cheng J."/>
            <person name="Dai P."/>
            <person name="Han X."/>
            <person name="Huang E."/>
            <person name="Gao Y."/>
            <person name="Liu J."/>
            <person name="Shao H."/>
            <person name="Ye R."/>
            <person name="Li L."/>
            <person name="Wei W."/>
            <person name="Wang X."/>
            <person name="Wang C."/>
            <person name="Yang T."/>
            <person name="Huo Q."/>
            <person name="Li W."/>
            <person name="Guo W."/>
            <person name="Chen H."/>
            <person name="Zhou L."/>
            <person name="Ni X."/>
            <person name="Tian J."/>
            <person name="Zhou Y."/>
            <person name="Sheng Y."/>
            <person name="Liu T."/>
            <person name="Pan Y."/>
            <person name="Xia L."/>
            <person name="Li J."/>
            <person name="Zhao F."/>
            <person name="Cao W."/>
        </authorList>
    </citation>
    <scope>NUCLEOTIDE SEQUENCE</scope>
    <source>
        <strain evidence="1">Hyas-2018</strain>
    </source>
</reference>
<comment type="caution">
    <text evidence="1">The sequence shown here is derived from an EMBL/GenBank/DDBJ whole genome shotgun (WGS) entry which is preliminary data.</text>
</comment>
<dbReference type="Proteomes" id="UP000821845">
    <property type="component" value="Chromosome 4"/>
</dbReference>
<gene>
    <name evidence="1" type="ORF">HPB50_007394</name>
</gene>
<name>A0ACB7SCX8_HYAAI</name>
<evidence type="ECO:0000313" key="1">
    <source>
        <dbReference type="EMBL" id="KAH6932560.1"/>
    </source>
</evidence>
<accession>A0ACB7SCX8</accession>
<keyword evidence="2" id="KW-1185">Reference proteome</keyword>
<proteinExistence type="predicted"/>
<organism evidence="1 2">
    <name type="scientific">Hyalomma asiaticum</name>
    <name type="common">Tick</name>
    <dbReference type="NCBI Taxonomy" id="266040"/>
    <lineage>
        <taxon>Eukaryota</taxon>
        <taxon>Metazoa</taxon>
        <taxon>Ecdysozoa</taxon>
        <taxon>Arthropoda</taxon>
        <taxon>Chelicerata</taxon>
        <taxon>Arachnida</taxon>
        <taxon>Acari</taxon>
        <taxon>Parasitiformes</taxon>
        <taxon>Ixodida</taxon>
        <taxon>Ixodoidea</taxon>
        <taxon>Ixodidae</taxon>
        <taxon>Hyalomminae</taxon>
        <taxon>Hyalomma</taxon>
    </lineage>
</organism>
<sequence>MADDRGESKSDDDMAVVTLADIERLGTARMSTSARGYYQSGADQQQTLGENTGAYRRLRLLPRMLRDVSHRDLSVTLLGGRERLSFPIGIAPSAMQKMAHPEGETATARAARDAGTLMILSTIATTSLEEVRDAAPDGRRWFQLYVYRDRAVTRSLVRRAEQAGYSALVLTVDTPYFGQRLADVRNKLALPPGLK</sequence>
<dbReference type="EMBL" id="CM023484">
    <property type="protein sequence ID" value="KAH6932560.1"/>
    <property type="molecule type" value="Genomic_DNA"/>
</dbReference>